<dbReference type="InterPro" id="IPR050951">
    <property type="entry name" value="Retrovirus_Pol_polyprotein"/>
</dbReference>
<dbReference type="InterPro" id="IPR041588">
    <property type="entry name" value="Integrase_H2C2"/>
</dbReference>
<evidence type="ECO:0000256" key="1">
    <source>
        <dbReference type="ARBA" id="ARBA00012493"/>
    </source>
</evidence>
<evidence type="ECO:0000313" key="3">
    <source>
        <dbReference type="Proteomes" id="UP000504635"/>
    </source>
</evidence>
<sequence>MQDGAKPKFCKARSVPFALCRGVEAELDRLISENILSPVSYSSWSTPIVPVVKKNGSIRICGDYKITLNPVLLIDKYPLPRIDELFAKLQGGIEFSKINLSQAYQQIELDDESKKLTTINTHKGLFMYNRLPFGVASAPAMFQRIMEQLLAGLDGVVCFLDDILITGKNRVSHLEKIELVLDRLQKSGLTVALDKCELFTKSVHYLGYTIDKYGLKTSFINFYNKFIPNAASVLQPLYNLLKKNMQFNWSEECTRAYNKVKNIISATPVLEHYNPELPVKLIVDNSFYGVGAMISHVINNEEKPISFAPLTLSSCQQKYSQVEKEASLQKSVSLCVTDGCLMLGHKVVIPSTLQKYILKQLHSAHFGMVKTTSLARSYVWWPKI</sequence>
<dbReference type="Proteomes" id="UP000504635">
    <property type="component" value="Unplaced"/>
</dbReference>
<protein>
    <recommendedName>
        <fullName evidence="1">RNA-directed DNA polymerase</fullName>
        <ecNumber evidence="1">2.7.7.49</ecNumber>
    </recommendedName>
</protein>
<dbReference type="RefSeq" id="XP_030755820.1">
    <property type="nucleotide sequence ID" value="XM_030899960.1"/>
</dbReference>
<dbReference type="SUPFAM" id="SSF56672">
    <property type="entry name" value="DNA/RNA polymerases"/>
    <property type="match status" value="1"/>
</dbReference>
<dbReference type="FunFam" id="3.30.70.270:FF:000020">
    <property type="entry name" value="Transposon Tf2-6 polyprotein-like Protein"/>
    <property type="match status" value="1"/>
</dbReference>
<dbReference type="CDD" id="cd01647">
    <property type="entry name" value="RT_LTR"/>
    <property type="match status" value="1"/>
</dbReference>
<evidence type="ECO:0000313" key="4">
    <source>
        <dbReference type="RefSeq" id="XP_030755820.1"/>
    </source>
</evidence>
<dbReference type="Pfam" id="PF00078">
    <property type="entry name" value="RVT_1"/>
    <property type="match status" value="1"/>
</dbReference>
<dbReference type="Pfam" id="PF17919">
    <property type="entry name" value="RT_RNaseH_2"/>
    <property type="match status" value="1"/>
</dbReference>
<dbReference type="InterPro" id="IPR041577">
    <property type="entry name" value="RT_RNaseH_2"/>
</dbReference>
<dbReference type="Pfam" id="PF17921">
    <property type="entry name" value="Integrase_H2C2"/>
    <property type="match status" value="1"/>
</dbReference>
<reference evidence="4" key="1">
    <citation type="submission" date="2025-08" db="UniProtKB">
        <authorList>
            <consortium name="RefSeq"/>
        </authorList>
    </citation>
    <scope>IDENTIFICATION</scope>
    <source>
        <tissue evidence="4">Gonads</tissue>
    </source>
</reference>
<feature type="domain" description="Reverse transcriptase" evidence="2">
    <location>
        <begin position="32"/>
        <end position="210"/>
    </location>
</feature>
<dbReference type="OrthoDB" id="6765319at2759"/>
<dbReference type="AlphaFoldDB" id="A0A6J2XYI7"/>
<dbReference type="InParanoid" id="A0A6J2XYI7"/>
<dbReference type="KEGG" id="soy:115882115"/>
<keyword evidence="3" id="KW-1185">Reference proteome</keyword>
<gene>
    <name evidence="4" type="primary">LOC115882115</name>
</gene>
<dbReference type="InterPro" id="IPR043502">
    <property type="entry name" value="DNA/RNA_pol_sf"/>
</dbReference>
<dbReference type="EC" id="2.7.7.49" evidence="1"/>
<dbReference type="GO" id="GO:0003964">
    <property type="term" value="F:RNA-directed DNA polymerase activity"/>
    <property type="evidence" value="ECO:0007669"/>
    <property type="project" value="UniProtKB-EC"/>
</dbReference>
<dbReference type="Gene3D" id="1.10.340.70">
    <property type="match status" value="1"/>
</dbReference>
<accession>A0A6J2XYI7</accession>
<proteinExistence type="predicted"/>
<dbReference type="PROSITE" id="PS50878">
    <property type="entry name" value="RT_POL"/>
    <property type="match status" value="1"/>
</dbReference>
<dbReference type="PANTHER" id="PTHR37984:SF13">
    <property type="entry name" value="RIBONUCLEASE H"/>
    <property type="match status" value="1"/>
</dbReference>
<dbReference type="PANTHER" id="PTHR37984">
    <property type="entry name" value="PROTEIN CBG26694"/>
    <property type="match status" value="1"/>
</dbReference>
<dbReference type="InterPro" id="IPR000477">
    <property type="entry name" value="RT_dom"/>
</dbReference>
<dbReference type="Gene3D" id="3.10.10.10">
    <property type="entry name" value="HIV Type 1 Reverse Transcriptase, subunit A, domain 1"/>
    <property type="match status" value="1"/>
</dbReference>
<evidence type="ECO:0000259" key="2">
    <source>
        <dbReference type="PROSITE" id="PS50878"/>
    </source>
</evidence>
<dbReference type="Gene3D" id="3.30.70.270">
    <property type="match status" value="2"/>
</dbReference>
<dbReference type="InterPro" id="IPR043128">
    <property type="entry name" value="Rev_trsase/Diguanyl_cyclase"/>
</dbReference>
<name>A0A6J2XYI7_SITOR</name>
<dbReference type="GeneID" id="115882115"/>
<organism evidence="3 4">
    <name type="scientific">Sitophilus oryzae</name>
    <name type="common">Rice weevil</name>
    <name type="synonym">Curculio oryzae</name>
    <dbReference type="NCBI Taxonomy" id="7048"/>
    <lineage>
        <taxon>Eukaryota</taxon>
        <taxon>Metazoa</taxon>
        <taxon>Ecdysozoa</taxon>
        <taxon>Arthropoda</taxon>
        <taxon>Hexapoda</taxon>
        <taxon>Insecta</taxon>
        <taxon>Pterygota</taxon>
        <taxon>Neoptera</taxon>
        <taxon>Endopterygota</taxon>
        <taxon>Coleoptera</taxon>
        <taxon>Polyphaga</taxon>
        <taxon>Cucujiformia</taxon>
        <taxon>Curculionidae</taxon>
        <taxon>Dryophthorinae</taxon>
        <taxon>Sitophilus</taxon>
    </lineage>
</organism>